<evidence type="ECO:0000313" key="6">
    <source>
        <dbReference type="Proteomes" id="UP000191135"/>
    </source>
</evidence>
<feature type="domain" description="HTH gntR-type" evidence="4">
    <location>
        <begin position="16"/>
        <end position="84"/>
    </location>
</feature>
<keyword evidence="6" id="KW-1185">Reference proteome</keyword>
<dbReference type="SMART" id="SM00345">
    <property type="entry name" value="HTH_GNTR"/>
    <property type="match status" value="1"/>
</dbReference>
<dbReference type="eggNOG" id="COG2186">
    <property type="taxonomic scope" value="Bacteria"/>
</dbReference>
<reference evidence="5 6" key="1">
    <citation type="submission" date="2017-03" db="EMBL/GenBank/DDBJ databases">
        <title>Foreign affairs: Plasmid Transfer between Roseobacters and Rhizobia.</title>
        <authorList>
            <person name="Bartling P."/>
            <person name="Bunk B."/>
            <person name="Overmann J."/>
            <person name="Brinkmann H."/>
            <person name="Petersen J."/>
        </authorList>
    </citation>
    <scope>NUCLEOTIDE SEQUENCE [LARGE SCALE GENOMIC DNA]</scope>
    <source>
        <strain evidence="5 6">MACL11</strain>
    </source>
</reference>
<dbReference type="Gene3D" id="1.10.10.10">
    <property type="entry name" value="Winged helix-like DNA-binding domain superfamily/Winged helix DNA-binding domain"/>
    <property type="match status" value="1"/>
</dbReference>
<name>A0A1U9YWV4_9HYPH</name>
<dbReference type="PANTHER" id="PTHR43537:SF5">
    <property type="entry name" value="UXU OPERON TRANSCRIPTIONAL REGULATOR"/>
    <property type="match status" value="1"/>
</dbReference>
<dbReference type="InterPro" id="IPR008920">
    <property type="entry name" value="TF_FadR/GntR_C"/>
</dbReference>
<dbReference type="InterPro" id="IPR036388">
    <property type="entry name" value="WH-like_DNA-bd_sf"/>
</dbReference>
<dbReference type="PRINTS" id="PR00035">
    <property type="entry name" value="HTHGNTR"/>
</dbReference>
<dbReference type="PROSITE" id="PS50949">
    <property type="entry name" value="HTH_GNTR"/>
    <property type="match status" value="1"/>
</dbReference>
<evidence type="ECO:0000259" key="4">
    <source>
        <dbReference type="PROSITE" id="PS50949"/>
    </source>
</evidence>
<dbReference type="InterPro" id="IPR011711">
    <property type="entry name" value="GntR_C"/>
</dbReference>
<keyword evidence="1" id="KW-0805">Transcription regulation</keyword>
<evidence type="ECO:0000256" key="2">
    <source>
        <dbReference type="ARBA" id="ARBA00023125"/>
    </source>
</evidence>
<sequence length="262" mass="28438">MSNLPLSPLHEAIHKQTAKEMIRDKIVSMIASGILQRGDELPSERELSTMLAVSRETVRGAIQLLAGQGVVQVSQGARTRVARVDVEVGTHRIGVTDPSSINGYSLDAVHAARLLVETAVAADAARHLGPEDIQRLEASIAAQEQAIDDPVRFLICDREFHLTIYYASANRLLADFVVDLYTYMLDHRRIAMAQPGAIEKSLEDHRFIVRALKMHNPEAVAAAFSEHILRIHDTSRAVDESGIARAGSSANGAPALRASGGK</sequence>
<protein>
    <submittedName>
        <fullName evidence="5">Putative L-lactate dehydrogenase operon regulatory protein</fullName>
    </submittedName>
</protein>
<evidence type="ECO:0000313" key="5">
    <source>
        <dbReference type="EMBL" id="AQZ49860.1"/>
    </source>
</evidence>
<proteinExistence type="predicted"/>
<dbReference type="GO" id="GO:0003700">
    <property type="term" value="F:DNA-binding transcription factor activity"/>
    <property type="evidence" value="ECO:0007669"/>
    <property type="project" value="InterPro"/>
</dbReference>
<dbReference type="Proteomes" id="UP000191135">
    <property type="component" value="Chromosome"/>
</dbReference>
<dbReference type="Gene3D" id="1.20.120.530">
    <property type="entry name" value="GntR ligand-binding domain-like"/>
    <property type="match status" value="1"/>
</dbReference>
<keyword evidence="3" id="KW-0804">Transcription</keyword>
<dbReference type="STRING" id="1122214.Mame_00477"/>
<dbReference type="RefSeq" id="WP_018067197.1">
    <property type="nucleotide sequence ID" value="NZ_AQWH01000035.1"/>
</dbReference>
<dbReference type="InterPro" id="IPR036390">
    <property type="entry name" value="WH_DNA-bd_sf"/>
</dbReference>
<gene>
    <name evidence="5" type="primary">lldR_2</name>
    <name evidence="5" type="ORF">Mame_00477</name>
</gene>
<dbReference type="CDD" id="cd07377">
    <property type="entry name" value="WHTH_GntR"/>
    <property type="match status" value="1"/>
</dbReference>
<dbReference type="AlphaFoldDB" id="A0A1U9YWV4"/>
<dbReference type="GO" id="GO:0003677">
    <property type="term" value="F:DNA binding"/>
    <property type="evidence" value="ECO:0007669"/>
    <property type="project" value="UniProtKB-KW"/>
</dbReference>
<dbReference type="SMART" id="SM00895">
    <property type="entry name" value="FCD"/>
    <property type="match status" value="1"/>
</dbReference>
<dbReference type="EMBL" id="CP020330">
    <property type="protein sequence ID" value="AQZ49860.1"/>
    <property type="molecule type" value="Genomic_DNA"/>
</dbReference>
<evidence type="ECO:0000256" key="1">
    <source>
        <dbReference type="ARBA" id="ARBA00023015"/>
    </source>
</evidence>
<dbReference type="PANTHER" id="PTHR43537">
    <property type="entry name" value="TRANSCRIPTIONAL REGULATOR, GNTR FAMILY"/>
    <property type="match status" value="1"/>
</dbReference>
<keyword evidence="2" id="KW-0238">DNA-binding</keyword>
<dbReference type="SUPFAM" id="SSF48008">
    <property type="entry name" value="GntR ligand-binding domain-like"/>
    <property type="match status" value="1"/>
</dbReference>
<dbReference type="SUPFAM" id="SSF46785">
    <property type="entry name" value="Winged helix' DNA-binding domain"/>
    <property type="match status" value="1"/>
</dbReference>
<dbReference type="InterPro" id="IPR000524">
    <property type="entry name" value="Tscrpt_reg_HTH_GntR"/>
</dbReference>
<evidence type="ECO:0000256" key="3">
    <source>
        <dbReference type="ARBA" id="ARBA00023163"/>
    </source>
</evidence>
<dbReference type="Pfam" id="PF07729">
    <property type="entry name" value="FCD"/>
    <property type="match status" value="1"/>
</dbReference>
<accession>A0A1U9YWV4</accession>
<dbReference type="Pfam" id="PF00392">
    <property type="entry name" value="GntR"/>
    <property type="match status" value="1"/>
</dbReference>
<organism evidence="5 6">
    <name type="scientific">Martelella mediterranea DSM 17316</name>
    <dbReference type="NCBI Taxonomy" id="1122214"/>
    <lineage>
        <taxon>Bacteria</taxon>
        <taxon>Pseudomonadati</taxon>
        <taxon>Pseudomonadota</taxon>
        <taxon>Alphaproteobacteria</taxon>
        <taxon>Hyphomicrobiales</taxon>
        <taxon>Aurantimonadaceae</taxon>
        <taxon>Martelella</taxon>
    </lineage>
</organism>
<dbReference type="KEGG" id="mmed:Mame_00477"/>